<evidence type="ECO:0000313" key="2">
    <source>
        <dbReference type="Proteomes" id="UP000299102"/>
    </source>
</evidence>
<sequence length="99" mass="11493">MEGKKRERVSYWNFHSLDEMQQHKLLLQCKFATDRGYAKWITSQPRGALCGWPPSPPTTPIQYVLISYNRVRSPTVVTLLSRVERRAQREVFAGREGDA</sequence>
<proteinExistence type="predicted"/>
<accession>A0A4C1YUM0</accession>
<organism evidence="1 2">
    <name type="scientific">Eumeta variegata</name>
    <name type="common">Bagworm moth</name>
    <name type="synonym">Eumeta japonica</name>
    <dbReference type="NCBI Taxonomy" id="151549"/>
    <lineage>
        <taxon>Eukaryota</taxon>
        <taxon>Metazoa</taxon>
        <taxon>Ecdysozoa</taxon>
        <taxon>Arthropoda</taxon>
        <taxon>Hexapoda</taxon>
        <taxon>Insecta</taxon>
        <taxon>Pterygota</taxon>
        <taxon>Neoptera</taxon>
        <taxon>Endopterygota</taxon>
        <taxon>Lepidoptera</taxon>
        <taxon>Glossata</taxon>
        <taxon>Ditrysia</taxon>
        <taxon>Tineoidea</taxon>
        <taxon>Psychidae</taxon>
        <taxon>Oiketicinae</taxon>
        <taxon>Eumeta</taxon>
    </lineage>
</organism>
<keyword evidence="2" id="KW-1185">Reference proteome</keyword>
<name>A0A4C1YUM0_EUMVA</name>
<reference evidence="1 2" key="1">
    <citation type="journal article" date="2019" name="Commun. Biol.">
        <title>The bagworm genome reveals a unique fibroin gene that provides high tensile strength.</title>
        <authorList>
            <person name="Kono N."/>
            <person name="Nakamura H."/>
            <person name="Ohtoshi R."/>
            <person name="Tomita M."/>
            <person name="Numata K."/>
            <person name="Arakawa K."/>
        </authorList>
    </citation>
    <scope>NUCLEOTIDE SEQUENCE [LARGE SCALE GENOMIC DNA]</scope>
</reference>
<protein>
    <submittedName>
        <fullName evidence="1">Uncharacterized protein</fullName>
    </submittedName>
</protein>
<dbReference type="EMBL" id="BGZK01001434">
    <property type="protein sequence ID" value="GBP79848.1"/>
    <property type="molecule type" value="Genomic_DNA"/>
</dbReference>
<dbReference type="AlphaFoldDB" id="A0A4C1YUM0"/>
<comment type="caution">
    <text evidence="1">The sequence shown here is derived from an EMBL/GenBank/DDBJ whole genome shotgun (WGS) entry which is preliminary data.</text>
</comment>
<dbReference type="Proteomes" id="UP000299102">
    <property type="component" value="Unassembled WGS sequence"/>
</dbReference>
<gene>
    <name evidence="1" type="ORF">EVAR_89287_1</name>
</gene>
<evidence type="ECO:0000313" key="1">
    <source>
        <dbReference type="EMBL" id="GBP79848.1"/>
    </source>
</evidence>